<dbReference type="GO" id="GO:0019369">
    <property type="term" value="P:arachidonate metabolic process"/>
    <property type="evidence" value="ECO:0007669"/>
    <property type="project" value="TreeGrafter"/>
</dbReference>
<evidence type="ECO:0000256" key="2">
    <source>
        <dbReference type="ARBA" id="ARBA00022963"/>
    </source>
</evidence>
<dbReference type="GO" id="GO:0016020">
    <property type="term" value="C:membrane"/>
    <property type="evidence" value="ECO:0007669"/>
    <property type="project" value="TreeGrafter"/>
</dbReference>
<dbReference type="PROSITE" id="PS51635">
    <property type="entry name" value="PNPLA"/>
    <property type="match status" value="2"/>
</dbReference>
<accession>A0A9P7GKK1</accession>
<dbReference type="GO" id="GO:0016042">
    <property type="term" value="P:lipid catabolic process"/>
    <property type="evidence" value="ECO:0007669"/>
    <property type="project" value="UniProtKB-KW"/>
</dbReference>
<feature type="domain" description="PNPLA" evidence="5">
    <location>
        <begin position="414"/>
        <end position="463"/>
    </location>
</feature>
<evidence type="ECO:0000259" key="5">
    <source>
        <dbReference type="PROSITE" id="PS51635"/>
    </source>
</evidence>
<dbReference type="SUPFAM" id="SSF52151">
    <property type="entry name" value="FabD/lysophospholipase-like"/>
    <property type="match status" value="2"/>
</dbReference>
<dbReference type="CDD" id="cd07216">
    <property type="entry name" value="Pat17_PNPLA8_PNPLA9_like3"/>
    <property type="match status" value="1"/>
</dbReference>
<evidence type="ECO:0000313" key="6">
    <source>
        <dbReference type="EMBL" id="KAG5651484.1"/>
    </source>
</evidence>
<evidence type="ECO:0000256" key="1">
    <source>
        <dbReference type="ARBA" id="ARBA00022801"/>
    </source>
</evidence>
<gene>
    <name evidence="6" type="ORF">H0H81_008484</name>
</gene>
<evidence type="ECO:0000256" key="3">
    <source>
        <dbReference type="ARBA" id="ARBA00023098"/>
    </source>
</evidence>
<protein>
    <recommendedName>
        <fullName evidence="5">PNPLA domain-containing protein</fullName>
    </recommendedName>
</protein>
<feature type="domain" description="PNPLA" evidence="5">
    <location>
        <begin position="21"/>
        <end position="219"/>
    </location>
</feature>
<reference evidence="6" key="2">
    <citation type="submission" date="2021-10" db="EMBL/GenBank/DDBJ databases">
        <title>Phylogenomics reveals ancestral predisposition of the termite-cultivated fungus Termitomyces towards a domesticated lifestyle.</title>
        <authorList>
            <person name="Auxier B."/>
            <person name="Grum-Grzhimaylo A."/>
            <person name="Cardenas M.E."/>
            <person name="Lodge J.D."/>
            <person name="Laessoe T."/>
            <person name="Pedersen O."/>
            <person name="Smith M.E."/>
            <person name="Kuyper T.W."/>
            <person name="Franco-Molano E.A."/>
            <person name="Baroni T.J."/>
            <person name="Aanen D.K."/>
        </authorList>
    </citation>
    <scope>NUCLEOTIDE SEQUENCE</scope>
    <source>
        <strain evidence="6">D49</strain>
    </source>
</reference>
<dbReference type="InterPro" id="IPR002641">
    <property type="entry name" value="PNPLA_dom"/>
</dbReference>
<proteinExistence type="predicted"/>
<keyword evidence="7" id="KW-1185">Reference proteome</keyword>
<dbReference type="Gene3D" id="3.40.1090.10">
    <property type="entry name" value="Cytosolic phospholipase A2 catalytic domain"/>
    <property type="match status" value="2"/>
</dbReference>
<feature type="short sequence motif" description="GXGXXG" evidence="4">
    <location>
        <begin position="418"/>
        <end position="423"/>
    </location>
</feature>
<dbReference type="OrthoDB" id="630895at2759"/>
<dbReference type="Proteomes" id="UP000717328">
    <property type="component" value="Unassembled WGS sequence"/>
</dbReference>
<comment type="caution">
    <text evidence="6">The sequence shown here is derived from an EMBL/GenBank/DDBJ whole genome shotgun (WGS) entry which is preliminary data.</text>
</comment>
<feature type="non-terminal residue" evidence="6">
    <location>
        <position position="1"/>
    </location>
</feature>
<dbReference type="PANTHER" id="PTHR24185:SF1">
    <property type="entry name" value="CALCIUM-INDEPENDENT PHOSPHOLIPASE A2-GAMMA"/>
    <property type="match status" value="1"/>
</dbReference>
<feature type="short sequence motif" description="GXGXXG" evidence="4">
    <location>
        <begin position="25"/>
        <end position="30"/>
    </location>
</feature>
<feature type="short sequence motif" description="GXSXG" evidence="4">
    <location>
        <begin position="458"/>
        <end position="462"/>
    </location>
</feature>
<comment type="caution">
    <text evidence="4">Lacks conserved residue(s) required for the propagation of feature annotation.</text>
</comment>
<keyword evidence="2" id="KW-0442">Lipid degradation</keyword>
<keyword evidence="1" id="KW-0378">Hydrolase</keyword>
<organism evidence="6 7">
    <name type="scientific">Sphagnurus paluster</name>
    <dbReference type="NCBI Taxonomy" id="117069"/>
    <lineage>
        <taxon>Eukaryota</taxon>
        <taxon>Fungi</taxon>
        <taxon>Dikarya</taxon>
        <taxon>Basidiomycota</taxon>
        <taxon>Agaricomycotina</taxon>
        <taxon>Agaricomycetes</taxon>
        <taxon>Agaricomycetidae</taxon>
        <taxon>Agaricales</taxon>
        <taxon>Tricholomatineae</taxon>
        <taxon>Lyophyllaceae</taxon>
        <taxon>Sphagnurus</taxon>
    </lineage>
</organism>
<sequence length="463" mass="50899">MSDTPSADSQPGLRLLALGKALQDGGGIRGLSELEILGEIMKRIQAEKGLEETPRPCEYFDMIGGTGTGGLLAIMLGRLGMSVEEATAAYVDFARTVFSKRKWFFKNETFKASVLERVMKKIVLGHTGDTDSRMNADRTITDCKAFVCAMPGANLAVPRIFRSYDVKENRSYNCKVWEAACATLAAPTFFKSIELGEEVLKEAFVDAGLGCNNPVRLVLGEAHSVYGKERRVACIVSIGAGHPNVIGLHKPGAFQKILPTGLIKVLKGIADDCEKRSEEFEKSYRDDNATTYFRFNVQQGLQKVSLAEWDKLGEVKTHTLKYTGETQVGKNINQLREILTAGPVLERRTMEGEVIDTGGLSAFPPLEAEGRQQPDRDHRKRCRLRTQNTDCAFLHLVWLVPGITMGARRLNVQVLQDGGGIRGLSELLILGEIMERIKADKGLPKTPRPCEYFDIIGGTSTGG</sequence>
<dbReference type="AlphaFoldDB" id="A0A9P7GKK1"/>
<keyword evidence="3" id="KW-0443">Lipid metabolism</keyword>
<reference evidence="6" key="1">
    <citation type="submission" date="2021-02" db="EMBL/GenBank/DDBJ databases">
        <authorList>
            <person name="Nieuwenhuis M."/>
            <person name="Van De Peppel L.J.J."/>
        </authorList>
    </citation>
    <scope>NUCLEOTIDE SEQUENCE</scope>
    <source>
        <strain evidence="6">D49</strain>
    </source>
</reference>
<dbReference type="Pfam" id="PF01734">
    <property type="entry name" value="Patatin"/>
    <property type="match status" value="1"/>
</dbReference>
<dbReference type="GO" id="GO:0047499">
    <property type="term" value="F:calcium-independent phospholipase A2 activity"/>
    <property type="evidence" value="ECO:0007669"/>
    <property type="project" value="TreeGrafter"/>
</dbReference>
<dbReference type="GO" id="GO:0046486">
    <property type="term" value="P:glycerolipid metabolic process"/>
    <property type="evidence" value="ECO:0007669"/>
    <property type="project" value="UniProtKB-ARBA"/>
</dbReference>
<dbReference type="EMBL" id="JABCKI010000236">
    <property type="protein sequence ID" value="KAG5651484.1"/>
    <property type="molecule type" value="Genomic_DNA"/>
</dbReference>
<name>A0A9P7GKK1_9AGAR</name>
<evidence type="ECO:0000256" key="4">
    <source>
        <dbReference type="PROSITE-ProRule" id="PRU01161"/>
    </source>
</evidence>
<evidence type="ECO:0000313" key="7">
    <source>
        <dbReference type="Proteomes" id="UP000717328"/>
    </source>
</evidence>
<dbReference type="PANTHER" id="PTHR24185">
    <property type="entry name" value="CALCIUM-INDEPENDENT PHOSPHOLIPASE A2-GAMMA"/>
    <property type="match status" value="1"/>
</dbReference>
<dbReference type="InterPro" id="IPR016035">
    <property type="entry name" value="Acyl_Trfase/lysoPLipase"/>
</dbReference>